<keyword evidence="2" id="KW-0238">DNA-binding</keyword>
<keyword evidence="1" id="KW-0805">Transcription regulation</keyword>
<dbReference type="InterPro" id="IPR036390">
    <property type="entry name" value="WH_DNA-bd_sf"/>
</dbReference>
<keyword evidence="3" id="KW-0804">Transcription</keyword>
<protein>
    <submittedName>
        <fullName evidence="5">MarR family protein</fullName>
    </submittedName>
</protein>
<dbReference type="SMART" id="SM00347">
    <property type="entry name" value="HTH_MARR"/>
    <property type="match status" value="1"/>
</dbReference>
<dbReference type="PROSITE" id="PS50995">
    <property type="entry name" value="HTH_MARR_2"/>
    <property type="match status" value="1"/>
</dbReference>
<keyword evidence="6" id="KW-1185">Reference proteome</keyword>
<dbReference type="EMBL" id="JHEM01000019">
    <property type="protein sequence ID" value="KCB23567.1"/>
    <property type="molecule type" value="Genomic_DNA"/>
</dbReference>
<dbReference type="PANTHER" id="PTHR42756:SF1">
    <property type="entry name" value="TRANSCRIPTIONAL REPRESSOR OF EMRAB OPERON"/>
    <property type="match status" value="1"/>
</dbReference>
<organism evidence="5 6">
    <name type="scientific">Bordetella hinzii OH87 BAL007II</name>
    <dbReference type="NCBI Taxonomy" id="1331262"/>
    <lineage>
        <taxon>Bacteria</taxon>
        <taxon>Pseudomonadati</taxon>
        <taxon>Pseudomonadota</taxon>
        <taxon>Betaproteobacteria</taxon>
        <taxon>Burkholderiales</taxon>
        <taxon>Alcaligenaceae</taxon>
        <taxon>Bordetella</taxon>
    </lineage>
</organism>
<evidence type="ECO:0000313" key="5">
    <source>
        <dbReference type="EMBL" id="KCB23567.1"/>
    </source>
</evidence>
<name>A0ABR4QZD7_9BORD</name>
<accession>A0ABR4QZD7</accession>
<evidence type="ECO:0000256" key="1">
    <source>
        <dbReference type="ARBA" id="ARBA00023015"/>
    </source>
</evidence>
<evidence type="ECO:0000313" key="6">
    <source>
        <dbReference type="Proteomes" id="UP000025748"/>
    </source>
</evidence>
<gene>
    <name evidence="5" type="ORF">L544_4386</name>
</gene>
<feature type="domain" description="HTH marR-type" evidence="4">
    <location>
        <begin position="18"/>
        <end position="151"/>
    </location>
</feature>
<dbReference type="InterPro" id="IPR000835">
    <property type="entry name" value="HTH_MarR-typ"/>
</dbReference>
<dbReference type="Gene3D" id="1.10.10.10">
    <property type="entry name" value="Winged helix-like DNA-binding domain superfamily/Winged helix DNA-binding domain"/>
    <property type="match status" value="1"/>
</dbReference>
<proteinExistence type="predicted"/>
<dbReference type="PANTHER" id="PTHR42756">
    <property type="entry name" value="TRANSCRIPTIONAL REGULATOR, MARR"/>
    <property type="match status" value="1"/>
</dbReference>
<dbReference type="SUPFAM" id="SSF46785">
    <property type="entry name" value="Winged helix' DNA-binding domain"/>
    <property type="match status" value="1"/>
</dbReference>
<dbReference type="Proteomes" id="UP000025748">
    <property type="component" value="Unassembled WGS sequence"/>
</dbReference>
<reference evidence="5 6" key="1">
    <citation type="submission" date="2014-03" db="EMBL/GenBank/DDBJ databases">
        <title>Genome sequence of Bordetella hinzii.</title>
        <authorList>
            <person name="Register K."/>
            <person name="Harvill E."/>
            <person name="Goodfield L.L."/>
            <person name="Ivanov Y.V."/>
            <person name="Meyer J.A."/>
            <person name="Muse S.J."/>
            <person name="Jacobs N."/>
            <person name="Bendor L."/>
            <person name="Smallridge W.E."/>
            <person name="Brinkac L.M."/>
            <person name="Sanka R."/>
            <person name="Kim M."/>
            <person name="Losada L."/>
        </authorList>
    </citation>
    <scope>NUCLEOTIDE SEQUENCE [LARGE SCALE GENOMIC DNA]</scope>
    <source>
        <strain evidence="5 6">OH87 BAL007II</strain>
    </source>
</reference>
<dbReference type="InterPro" id="IPR036388">
    <property type="entry name" value="WH-like_DNA-bd_sf"/>
</dbReference>
<evidence type="ECO:0000259" key="4">
    <source>
        <dbReference type="PROSITE" id="PS50995"/>
    </source>
</evidence>
<evidence type="ECO:0000256" key="3">
    <source>
        <dbReference type="ARBA" id="ARBA00023163"/>
    </source>
</evidence>
<comment type="caution">
    <text evidence="5">The sequence shown here is derived from an EMBL/GenBank/DDBJ whole genome shotgun (WGS) entry which is preliminary data.</text>
</comment>
<dbReference type="Pfam" id="PF12802">
    <property type="entry name" value="MarR_2"/>
    <property type="match status" value="1"/>
</dbReference>
<sequence length="158" mass="17593">MQTMSNDNAVHDDLPALDRFLTYRMHFINKISDRDSAQAYAEQYQLPIGEARCLAAIGRFAPLSVNDLALAANLNKGQASRCAQALSDAGLIRKAVSHVDGRGVVLSPTAKGQKRYRQLIELIARRNEEIFGCLTAREQAELSRMLDKIITHLRPETD</sequence>
<evidence type="ECO:0000256" key="2">
    <source>
        <dbReference type="ARBA" id="ARBA00023125"/>
    </source>
</evidence>